<dbReference type="PANTHER" id="PTHR36926:SF1">
    <property type="entry name" value="COLICIN V PRODUCTION PROTEIN"/>
    <property type="match status" value="1"/>
</dbReference>
<evidence type="ECO:0000256" key="3">
    <source>
        <dbReference type="ARBA" id="ARBA00022989"/>
    </source>
</evidence>
<keyword evidence="3 5" id="KW-1133">Transmembrane helix</keyword>
<protein>
    <submittedName>
        <fullName evidence="6">CvpA family protein</fullName>
    </submittedName>
</protein>
<feature type="transmembrane region" description="Helical" evidence="5">
    <location>
        <begin position="102"/>
        <end position="123"/>
    </location>
</feature>
<evidence type="ECO:0000256" key="1">
    <source>
        <dbReference type="ARBA" id="ARBA00004141"/>
    </source>
</evidence>
<evidence type="ECO:0000313" key="7">
    <source>
        <dbReference type="Proteomes" id="UP001589758"/>
    </source>
</evidence>
<keyword evidence="2 5" id="KW-0812">Transmembrane</keyword>
<proteinExistence type="predicted"/>
<feature type="transmembrane region" description="Helical" evidence="5">
    <location>
        <begin position="6"/>
        <end position="24"/>
    </location>
</feature>
<evidence type="ECO:0000256" key="4">
    <source>
        <dbReference type="ARBA" id="ARBA00023136"/>
    </source>
</evidence>
<evidence type="ECO:0000256" key="2">
    <source>
        <dbReference type="ARBA" id="ARBA00022692"/>
    </source>
</evidence>
<evidence type="ECO:0000256" key="5">
    <source>
        <dbReference type="SAM" id="Phobius"/>
    </source>
</evidence>
<sequence>MNTLLWIDYIILGIVGVSTLISLIRGFVREALSLIGWIAAFFIASKFYIYLAAFFTGIEDIILRNATAIALLFCATLIVSGIVNHLIGKLVDKTGLSGTDRLLGMCFGAVRGILLMAAMLLFADAFTGLGTSEDWQNSQLIPKFKPIQHWFFDYLKTSSQLFSEYMNKPKI</sequence>
<dbReference type="InterPro" id="IPR003825">
    <property type="entry name" value="Colicin-V_CvpA"/>
</dbReference>
<dbReference type="Pfam" id="PF02674">
    <property type="entry name" value="Colicin_V"/>
    <property type="match status" value="1"/>
</dbReference>
<organism evidence="6 7">
    <name type="scientific">Thorsellia kenyensis</name>
    <dbReference type="NCBI Taxonomy" id="1549888"/>
    <lineage>
        <taxon>Bacteria</taxon>
        <taxon>Pseudomonadati</taxon>
        <taxon>Pseudomonadota</taxon>
        <taxon>Gammaproteobacteria</taxon>
        <taxon>Enterobacterales</taxon>
        <taxon>Thorselliaceae</taxon>
        <taxon>Thorsellia</taxon>
    </lineage>
</organism>
<feature type="transmembrane region" description="Helical" evidence="5">
    <location>
        <begin position="61"/>
        <end position="82"/>
    </location>
</feature>
<accession>A0ABV6CAT1</accession>
<keyword evidence="4 5" id="KW-0472">Membrane</keyword>
<comment type="subcellular location">
    <subcellularLocation>
        <location evidence="1">Membrane</location>
        <topology evidence="1">Multi-pass membrane protein</topology>
    </subcellularLocation>
</comment>
<reference evidence="6 7" key="1">
    <citation type="submission" date="2024-09" db="EMBL/GenBank/DDBJ databases">
        <authorList>
            <person name="Sun Q."/>
            <person name="Mori K."/>
        </authorList>
    </citation>
    <scope>NUCLEOTIDE SEQUENCE [LARGE SCALE GENOMIC DNA]</scope>
    <source>
        <strain evidence="6 7">CCM 8545</strain>
    </source>
</reference>
<dbReference type="RefSeq" id="WP_385877211.1">
    <property type="nucleotide sequence ID" value="NZ_JBHLXE010000090.1"/>
</dbReference>
<comment type="caution">
    <text evidence="6">The sequence shown here is derived from an EMBL/GenBank/DDBJ whole genome shotgun (WGS) entry which is preliminary data.</text>
</comment>
<dbReference type="EMBL" id="JBHLXE010000090">
    <property type="protein sequence ID" value="MFC0180098.1"/>
    <property type="molecule type" value="Genomic_DNA"/>
</dbReference>
<evidence type="ECO:0000313" key="6">
    <source>
        <dbReference type="EMBL" id="MFC0180098.1"/>
    </source>
</evidence>
<gene>
    <name evidence="6" type="ORF">ACFFIT_08400</name>
</gene>
<dbReference type="PANTHER" id="PTHR36926">
    <property type="entry name" value="COLICIN V PRODUCTION PROTEIN"/>
    <property type="match status" value="1"/>
</dbReference>
<keyword evidence="7" id="KW-1185">Reference proteome</keyword>
<name>A0ABV6CAT1_9GAMM</name>
<dbReference type="InterPro" id="IPR052719">
    <property type="entry name" value="CvpA-like"/>
</dbReference>
<feature type="transmembrane region" description="Helical" evidence="5">
    <location>
        <begin position="31"/>
        <end position="55"/>
    </location>
</feature>
<dbReference type="Proteomes" id="UP001589758">
    <property type="component" value="Unassembled WGS sequence"/>
</dbReference>